<dbReference type="Proteomes" id="UP000002668">
    <property type="component" value="Genome"/>
</dbReference>
<name>E4ZXQ3_LEPMJ</name>
<dbReference type="VEuPathDB" id="FungiDB:LEMA_P110670.1"/>
<reference evidence="3" key="1">
    <citation type="journal article" date="2011" name="Nat. Commun.">
        <title>Effector diversification within compartments of the Leptosphaeria maculans genome affected by Repeat-Induced Point mutations.</title>
        <authorList>
            <person name="Rouxel T."/>
            <person name="Grandaubert J."/>
            <person name="Hane J.K."/>
            <person name="Hoede C."/>
            <person name="van de Wouw A.P."/>
            <person name="Couloux A."/>
            <person name="Dominguez V."/>
            <person name="Anthouard V."/>
            <person name="Bally P."/>
            <person name="Bourras S."/>
            <person name="Cozijnsen A.J."/>
            <person name="Ciuffetti L.M."/>
            <person name="Degrave A."/>
            <person name="Dilmaghani A."/>
            <person name="Duret L."/>
            <person name="Fudal I."/>
            <person name="Goodwin S.B."/>
            <person name="Gout L."/>
            <person name="Glaser N."/>
            <person name="Linglin J."/>
            <person name="Kema G.H.J."/>
            <person name="Lapalu N."/>
            <person name="Lawrence C.B."/>
            <person name="May K."/>
            <person name="Meyer M."/>
            <person name="Ollivier B."/>
            <person name="Poulain J."/>
            <person name="Schoch C.L."/>
            <person name="Simon A."/>
            <person name="Spatafora J.W."/>
            <person name="Stachowiak A."/>
            <person name="Turgeon B.G."/>
            <person name="Tyler B.M."/>
            <person name="Vincent D."/>
            <person name="Weissenbach J."/>
            <person name="Amselem J."/>
            <person name="Quesneville H."/>
            <person name="Oliver R.P."/>
            <person name="Wincker P."/>
            <person name="Balesdent M.-H."/>
            <person name="Howlett B.J."/>
        </authorList>
    </citation>
    <scope>NUCLEOTIDE SEQUENCE [LARGE SCALE GENOMIC DNA]</scope>
    <source>
        <strain evidence="3">JN3 / isolate v23.1.3 / race Av1-4-5-6-7-8</strain>
    </source>
</reference>
<sequence length="72" mass="7985">MAIRCFENGRANQQGVSSTEQKTRAKKLDSCSLQRAKVSASSLSPHERLQFPPPKTPQRLKGGKKEFGIIET</sequence>
<evidence type="ECO:0000256" key="1">
    <source>
        <dbReference type="SAM" id="MobiDB-lite"/>
    </source>
</evidence>
<feature type="compositionally biased region" description="Polar residues" evidence="1">
    <location>
        <begin position="10"/>
        <end position="20"/>
    </location>
</feature>
<evidence type="ECO:0000313" key="2">
    <source>
        <dbReference type="EMBL" id="CBX96148.1"/>
    </source>
</evidence>
<feature type="region of interest" description="Disordered" evidence="1">
    <location>
        <begin position="1"/>
        <end position="72"/>
    </location>
</feature>
<organism evidence="3">
    <name type="scientific">Leptosphaeria maculans (strain JN3 / isolate v23.1.3 / race Av1-4-5-6-7-8)</name>
    <name type="common">Blackleg fungus</name>
    <name type="synonym">Phoma lingam</name>
    <dbReference type="NCBI Taxonomy" id="985895"/>
    <lineage>
        <taxon>Eukaryota</taxon>
        <taxon>Fungi</taxon>
        <taxon>Dikarya</taxon>
        <taxon>Ascomycota</taxon>
        <taxon>Pezizomycotina</taxon>
        <taxon>Dothideomycetes</taxon>
        <taxon>Pleosporomycetidae</taxon>
        <taxon>Pleosporales</taxon>
        <taxon>Pleosporineae</taxon>
        <taxon>Leptosphaeriaceae</taxon>
        <taxon>Plenodomus</taxon>
        <taxon>Plenodomus lingam/Leptosphaeria maculans species complex</taxon>
    </lineage>
</organism>
<feature type="compositionally biased region" description="Basic and acidic residues" evidence="1">
    <location>
        <begin position="63"/>
        <end position="72"/>
    </location>
</feature>
<protein>
    <submittedName>
        <fullName evidence="2">Predicted protein</fullName>
    </submittedName>
</protein>
<accession>E4ZXQ3</accession>
<dbReference type="HOGENOM" id="CLU_2722668_0_0_1"/>
<evidence type="ECO:0000313" key="3">
    <source>
        <dbReference type="Proteomes" id="UP000002668"/>
    </source>
</evidence>
<dbReference type="InParanoid" id="E4ZXQ3"/>
<proteinExistence type="predicted"/>
<dbReference type="EMBL" id="FP929128">
    <property type="protein sequence ID" value="CBX96148.1"/>
    <property type="molecule type" value="Genomic_DNA"/>
</dbReference>
<gene>
    <name evidence="2" type="ORF">LEMA_P110670.1</name>
</gene>
<keyword evidence="3" id="KW-1185">Reference proteome</keyword>
<dbReference type="AlphaFoldDB" id="E4ZXQ3"/>